<evidence type="ECO:0000313" key="1">
    <source>
        <dbReference type="EMBL" id="OAG14050.1"/>
    </source>
</evidence>
<gene>
    <name evidence="1" type="ORF">CC77DRAFT_579413</name>
</gene>
<dbReference type="Proteomes" id="UP000077248">
    <property type="component" value="Unassembled WGS sequence"/>
</dbReference>
<dbReference type="GeneID" id="29117919"/>
<organism evidence="1 2">
    <name type="scientific">Alternaria alternata</name>
    <name type="common">Alternaria rot fungus</name>
    <name type="synonym">Torula alternata</name>
    <dbReference type="NCBI Taxonomy" id="5599"/>
    <lineage>
        <taxon>Eukaryota</taxon>
        <taxon>Fungi</taxon>
        <taxon>Dikarya</taxon>
        <taxon>Ascomycota</taxon>
        <taxon>Pezizomycotina</taxon>
        <taxon>Dothideomycetes</taxon>
        <taxon>Pleosporomycetidae</taxon>
        <taxon>Pleosporales</taxon>
        <taxon>Pleosporineae</taxon>
        <taxon>Pleosporaceae</taxon>
        <taxon>Alternaria</taxon>
        <taxon>Alternaria sect. Alternaria</taxon>
        <taxon>Alternaria alternata complex</taxon>
    </lineage>
</organism>
<keyword evidence="2" id="KW-1185">Reference proteome</keyword>
<protein>
    <submittedName>
        <fullName evidence="1">Uncharacterized protein</fullName>
    </submittedName>
</protein>
<name>A0A177D4I5_ALTAL</name>
<accession>A0A177D4I5</accession>
<evidence type="ECO:0000313" key="2">
    <source>
        <dbReference type="Proteomes" id="UP000077248"/>
    </source>
</evidence>
<reference evidence="1 2" key="1">
    <citation type="submission" date="2016-05" db="EMBL/GenBank/DDBJ databases">
        <title>Comparative analysis of secretome profiles of manganese(II)-oxidizing ascomycete fungi.</title>
        <authorList>
            <consortium name="DOE Joint Genome Institute"/>
            <person name="Zeiner C.A."/>
            <person name="Purvine S.O."/>
            <person name="Zink E.M."/>
            <person name="Wu S."/>
            <person name="Pasa-Tolic L."/>
            <person name="Chaput D.L."/>
            <person name="Haridas S."/>
            <person name="Grigoriev I.V."/>
            <person name="Santelli C.M."/>
            <person name="Hansel C.M."/>
        </authorList>
    </citation>
    <scope>NUCLEOTIDE SEQUENCE [LARGE SCALE GENOMIC DNA]</scope>
    <source>
        <strain evidence="1 2">SRC1lrK2f</strain>
    </source>
</reference>
<dbReference type="KEGG" id="aalt:CC77DRAFT_579413"/>
<sequence length="156" mass="17817">MPSSRRSQARWRTIAMMRFAYIRHVFALGRRDADSSTTNNTWSKPISHEYCCLALRSAYGRCSVCQLAVQIAFLLCLPSFFFAPLNVLGTRHSSVDNEPIASTVLASRQKLRMMGWSGETEGWMRDERGDLHRPPYRKCRCGFLGGFCTLQVPLYL</sequence>
<dbReference type="AlphaFoldDB" id="A0A177D4I5"/>
<proteinExistence type="predicted"/>
<dbReference type="VEuPathDB" id="FungiDB:CC77DRAFT_579413"/>
<dbReference type="EMBL" id="KV441503">
    <property type="protein sequence ID" value="OAG14050.1"/>
    <property type="molecule type" value="Genomic_DNA"/>
</dbReference>
<dbReference type="RefSeq" id="XP_018379471.1">
    <property type="nucleotide sequence ID" value="XM_018532325.1"/>
</dbReference>